<evidence type="ECO:0000313" key="1">
    <source>
        <dbReference type="EMBL" id="TKR89510.1"/>
    </source>
</evidence>
<sequence>MATSAGHSPRVVDIVAVRASFATATLISPQIDCAHSRACFLSTRSEATNAGCGSCGLIKGRRWAKAVPNGHETRHELVAFPFLRSFFTCVVVARPGIFAIRGSGEKRRVDNTHILVLLGLIKSIPRRLRLQVSKI</sequence>
<keyword evidence="2" id="KW-1185">Reference proteome</keyword>
<evidence type="ECO:0000313" key="2">
    <source>
        <dbReference type="Proteomes" id="UP000298663"/>
    </source>
</evidence>
<organism evidence="1 2">
    <name type="scientific">Steinernema carpocapsae</name>
    <name type="common">Entomopathogenic nematode</name>
    <dbReference type="NCBI Taxonomy" id="34508"/>
    <lineage>
        <taxon>Eukaryota</taxon>
        <taxon>Metazoa</taxon>
        <taxon>Ecdysozoa</taxon>
        <taxon>Nematoda</taxon>
        <taxon>Chromadorea</taxon>
        <taxon>Rhabditida</taxon>
        <taxon>Tylenchina</taxon>
        <taxon>Panagrolaimomorpha</taxon>
        <taxon>Strongyloidoidea</taxon>
        <taxon>Steinernematidae</taxon>
        <taxon>Steinernema</taxon>
    </lineage>
</organism>
<comment type="caution">
    <text evidence="1">The sequence shown here is derived from an EMBL/GenBank/DDBJ whole genome shotgun (WGS) entry which is preliminary data.</text>
</comment>
<dbReference type="AlphaFoldDB" id="A0A4U5P148"/>
<proteinExistence type="predicted"/>
<name>A0A4U5P148_STECR</name>
<accession>A0A4U5P148</accession>
<reference evidence="1 2" key="2">
    <citation type="journal article" date="2019" name="G3 (Bethesda)">
        <title>Hybrid Assembly of the Genome of the Entomopathogenic Nematode Steinernema carpocapsae Identifies the X-Chromosome.</title>
        <authorList>
            <person name="Serra L."/>
            <person name="Macchietto M."/>
            <person name="Macias-Munoz A."/>
            <person name="McGill C.J."/>
            <person name="Rodriguez I.M."/>
            <person name="Rodriguez B."/>
            <person name="Murad R."/>
            <person name="Mortazavi A."/>
        </authorList>
    </citation>
    <scope>NUCLEOTIDE SEQUENCE [LARGE SCALE GENOMIC DNA]</scope>
    <source>
        <strain evidence="1 2">ALL</strain>
    </source>
</reference>
<protein>
    <submittedName>
        <fullName evidence="1">Uncharacterized protein</fullName>
    </submittedName>
</protein>
<dbReference type="Proteomes" id="UP000298663">
    <property type="component" value="Unassembled WGS sequence"/>
</dbReference>
<reference evidence="1 2" key="1">
    <citation type="journal article" date="2015" name="Genome Biol.">
        <title>Comparative genomics of Steinernema reveals deeply conserved gene regulatory networks.</title>
        <authorList>
            <person name="Dillman A.R."/>
            <person name="Macchietto M."/>
            <person name="Porter C.F."/>
            <person name="Rogers A."/>
            <person name="Williams B."/>
            <person name="Antoshechkin I."/>
            <person name="Lee M.M."/>
            <person name="Goodwin Z."/>
            <person name="Lu X."/>
            <person name="Lewis E.E."/>
            <person name="Goodrich-Blair H."/>
            <person name="Stock S.P."/>
            <person name="Adams B.J."/>
            <person name="Sternberg P.W."/>
            <person name="Mortazavi A."/>
        </authorList>
    </citation>
    <scope>NUCLEOTIDE SEQUENCE [LARGE SCALE GENOMIC DNA]</scope>
    <source>
        <strain evidence="1 2">ALL</strain>
    </source>
</reference>
<dbReference type="EMBL" id="AZBU02000003">
    <property type="protein sequence ID" value="TKR89510.1"/>
    <property type="molecule type" value="Genomic_DNA"/>
</dbReference>
<gene>
    <name evidence="1" type="ORF">L596_013603</name>
</gene>